<accession>A0AAJ7L3X9</accession>
<organism evidence="1 2">
    <name type="scientific">Galendromus occidentalis</name>
    <name type="common">western predatory mite</name>
    <dbReference type="NCBI Taxonomy" id="34638"/>
    <lineage>
        <taxon>Eukaryota</taxon>
        <taxon>Metazoa</taxon>
        <taxon>Ecdysozoa</taxon>
        <taxon>Arthropoda</taxon>
        <taxon>Chelicerata</taxon>
        <taxon>Arachnida</taxon>
        <taxon>Acari</taxon>
        <taxon>Parasitiformes</taxon>
        <taxon>Mesostigmata</taxon>
        <taxon>Gamasina</taxon>
        <taxon>Phytoseioidea</taxon>
        <taxon>Phytoseiidae</taxon>
        <taxon>Typhlodrominae</taxon>
        <taxon>Galendromus</taxon>
    </lineage>
</organism>
<dbReference type="RefSeq" id="XP_018494054.1">
    <property type="nucleotide sequence ID" value="XM_018638538.1"/>
</dbReference>
<proteinExistence type="predicted"/>
<dbReference type="AlphaFoldDB" id="A0AAJ7L3X9"/>
<dbReference type="KEGG" id="goe:108863884"/>
<evidence type="ECO:0000313" key="1">
    <source>
        <dbReference type="Proteomes" id="UP000694867"/>
    </source>
</evidence>
<keyword evidence="1" id="KW-1185">Reference proteome</keyword>
<evidence type="ECO:0000313" key="2">
    <source>
        <dbReference type="RefSeq" id="XP_018494054.1"/>
    </source>
</evidence>
<sequence>MDKLLQITSTFGEEGGLIFNPAKSAVLEFNRVDDTTDKNLFIQDANYLEDQEKMWKERTRKALYQLHAKVLWKFNRFETTKMQWKATCVPALMYCDTVTVMSNTRRKNIESAQRQATRWALGEPACNLANESLKGELGWSTFEERGAKSKITDFKRTQEMPDDRWAKRMLTMISINNAKIKAVERMKTLSLKYDCEKIPYSL</sequence>
<protein>
    <submittedName>
        <fullName evidence="2">Uncharacterized protein LOC108863884</fullName>
    </submittedName>
</protein>
<reference evidence="2" key="1">
    <citation type="submission" date="2025-08" db="UniProtKB">
        <authorList>
            <consortium name="RefSeq"/>
        </authorList>
    </citation>
    <scope>IDENTIFICATION</scope>
</reference>
<gene>
    <name evidence="2" type="primary">LOC108863884</name>
</gene>
<dbReference type="GeneID" id="108863884"/>
<dbReference type="Proteomes" id="UP000694867">
    <property type="component" value="Unplaced"/>
</dbReference>
<name>A0AAJ7L3X9_9ACAR</name>